<dbReference type="SUPFAM" id="SSF75217">
    <property type="entry name" value="alpha/beta knot"/>
    <property type="match status" value="2"/>
</dbReference>
<dbReference type="VEuPathDB" id="TriTrypDB:C3747_50g165"/>
<dbReference type="EMBL" id="PRFA01000073">
    <property type="protein sequence ID" value="PWU88439.1"/>
    <property type="molecule type" value="Genomic_DNA"/>
</dbReference>
<dbReference type="VEuPathDB" id="TriTrypDB:ECC02_002489"/>
<gene>
    <name evidence="3" type="ORF">C4B63_73g10</name>
</gene>
<sequence length="469" mass="52784">MKWSAVCLLKRDFDAWAYSINWPQRKSLLPLLGSVSLTVEDIKFAYNAWCLLRLAMFFGTGHPKILSPLVNTTPSMDIIYGGNRLFYMHAEVGASLSRYKPKVALTPSHPDAQPLQSFPWRKVIREAGERRTDNEDCDGGVEIVLGMENGLSENVVSQCDYCLYIPQYGSIGSLSMISAMAIALHSAASAHVEQYMRDDDRVSPCSSRGHMPLSNGSLKVTKGNNLPHETNLLSLSNVEIAEILRARRMSYPMQLSVMVYNEFGDRNIGAIMRNANVFNCEQMIVLHRRKFNRRGALGTQHLIKTLFYSGVDDAQCQKSLEGYTIWLLYQYYPYLKIYEDPNGDEDATFIRPESTLFQEWLQCSHGMNPDHPMMTFHASHLIGTDVYLDDSDSVHAAVQHAANEGYRGIVLVVPEEGASFQREIVKKARRIAYVVHPDRLARKVQRGLNGALSSAIALERLRTAIDGLQ</sequence>
<dbReference type="AlphaFoldDB" id="A0A2V2UWC4"/>
<dbReference type="VEuPathDB" id="TriTrypDB:TcCLB.507997.40"/>
<dbReference type="GO" id="GO:0002128">
    <property type="term" value="P:tRNA nucleoside ribose methylation"/>
    <property type="evidence" value="ECO:0007669"/>
    <property type="project" value="TreeGrafter"/>
</dbReference>
<evidence type="ECO:0000256" key="2">
    <source>
        <dbReference type="ARBA" id="ARBA00022691"/>
    </source>
</evidence>
<dbReference type="VEuPathDB" id="TriTrypDB:BCY84_04951"/>
<comment type="caution">
    <text evidence="3">The sequence shown here is derived from an EMBL/GenBank/DDBJ whole genome shotgun (WGS) entry which is preliminary data.</text>
</comment>
<dbReference type="InterPro" id="IPR029028">
    <property type="entry name" value="Alpha/beta_knot_MTases"/>
</dbReference>
<dbReference type="InterPro" id="IPR029026">
    <property type="entry name" value="tRNA_m1G_MTases_N"/>
</dbReference>
<organism evidence="3 4">
    <name type="scientific">Trypanosoma cruzi</name>
    <dbReference type="NCBI Taxonomy" id="5693"/>
    <lineage>
        <taxon>Eukaryota</taxon>
        <taxon>Discoba</taxon>
        <taxon>Euglenozoa</taxon>
        <taxon>Kinetoplastea</taxon>
        <taxon>Metakinetoplastina</taxon>
        <taxon>Trypanosomatida</taxon>
        <taxon>Trypanosomatidae</taxon>
        <taxon>Trypanosoma</taxon>
        <taxon>Schizotrypanum</taxon>
    </lineage>
</organism>
<dbReference type="GO" id="GO:0005829">
    <property type="term" value="C:cytosol"/>
    <property type="evidence" value="ECO:0007669"/>
    <property type="project" value="TreeGrafter"/>
</dbReference>
<dbReference type="PANTHER" id="PTHR42786:SF2">
    <property type="entry name" value="TRNA (CYTIDINE_URIDINE-2'-O-)-METHYLTRANSFERASE TRMJ"/>
    <property type="match status" value="1"/>
</dbReference>
<dbReference type="PANTHER" id="PTHR42786">
    <property type="entry name" value="TRNA/RRNA METHYLTRANSFERASE"/>
    <property type="match status" value="1"/>
</dbReference>
<dbReference type="VEuPathDB" id="TriTrypDB:Tc_MARK_5649"/>
<dbReference type="VEuPathDB" id="TriTrypDB:TcCLB.508593.30"/>
<dbReference type="VEuPathDB" id="TriTrypDB:TcCL_NonESM01429"/>
<dbReference type="VEuPathDB" id="TriTrypDB:TCDM_04965"/>
<comment type="similarity">
    <text evidence="1">Belongs to the class IV-like SAM-binding methyltransferase superfamily. RNA methyltransferase TrmH family.</text>
</comment>
<proteinExistence type="inferred from homology"/>
<evidence type="ECO:0000313" key="3">
    <source>
        <dbReference type="EMBL" id="PWU88439.1"/>
    </source>
</evidence>
<dbReference type="InterPro" id="IPR004384">
    <property type="entry name" value="RNA_MeTrfase_TrmJ/LasT"/>
</dbReference>
<name>A0A2V2UWC4_TRYCR</name>
<dbReference type="Gene3D" id="3.40.1280.10">
    <property type="match status" value="2"/>
</dbReference>
<dbReference type="GO" id="GO:0008173">
    <property type="term" value="F:RNA methyltransferase activity"/>
    <property type="evidence" value="ECO:0007669"/>
    <property type="project" value="InterPro"/>
</dbReference>
<accession>A0A2V2UWC4</accession>
<dbReference type="VEuPathDB" id="TriTrypDB:TcG_02329"/>
<dbReference type="VEuPathDB" id="TriTrypDB:C4B63_73g10"/>
<evidence type="ECO:0000313" key="4">
    <source>
        <dbReference type="Proteomes" id="UP000246121"/>
    </source>
</evidence>
<evidence type="ECO:0000256" key="1">
    <source>
        <dbReference type="ARBA" id="ARBA00007228"/>
    </source>
</evidence>
<dbReference type="Proteomes" id="UP000246121">
    <property type="component" value="Unassembled WGS sequence"/>
</dbReference>
<dbReference type="VEuPathDB" id="TriTrypDB:TCSYLVIO_006895"/>
<keyword evidence="2" id="KW-0949">S-adenosyl-L-methionine</keyword>
<protein>
    <submittedName>
        <fullName evidence="3">Uncharacterized protein</fullName>
    </submittedName>
</protein>
<reference evidence="3 4" key="1">
    <citation type="journal article" date="2018" name="Microb. Genom.">
        <title>Expanding an expanded genome: long-read sequencing of Trypanosoma cruzi.</title>
        <authorList>
            <person name="Berna L."/>
            <person name="Rodriguez M."/>
            <person name="Chiribao M.L."/>
            <person name="Parodi-Talice A."/>
            <person name="Pita S."/>
            <person name="Rijo G."/>
            <person name="Alvarez-Valin F."/>
            <person name="Robello C."/>
        </authorList>
    </citation>
    <scope>NUCLEOTIDE SEQUENCE [LARGE SCALE GENOMIC DNA]</scope>
    <source>
        <strain evidence="3 4">Dm28c</strain>
    </source>
</reference>
<dbReference type="VEuPathDB" id="TriTrypDB:TcBrA4_0067110"/>